<comment type="catalytic activity">
    <reaction evidence="10">
        <text>L-seryl-[protein] + ATP = O-phospho-L-seryl-[protein] + ADP + H(+)</text>
        <dbReference type="Rhea" id="RHEA:17989"/>
        <dbReference type="Rhea" id="RHEA-COMP:9863"/>
        <dbReference type="Rhea" id="RHEA-COMP:11604"/>
        <dbReference type="ChEBI" id="CHEBI:15378"/>
        <dbReference type="ChEBI" id="CHEBI:29999"/>
        <dbReference type="ChEBI" id="CHEBI:30616"/>
        <dbReference type="ChEBI" id="CHEBI:83421"/>
        <dbReference type="ChEBI" id="CHEBI:456216"/>
        <dbReference type="EC" id="2.7.11.1"/>
    </reaction>
    <physiologicalReaction direction="left-to-right" evidence="10">
        <dbReference type="Rhea" id="RHEA:17990"/>
    </physiologicalReaction>
</comment>
<evidence type="ECO:0000256" key="2">
    <source>
        <dbReference type="ARBA" id="ARBA00022527"/>
    </source>
</evidence>
<dbReference type="AlphaFoldDB" id="A0A0E0GQB1"/>
<keyword evidence="15" id="KW-1185">Reference proteome</keyword>
<evidence type="ECO:0000313" key="15">
    <source>
        <dbReference type="Proteomes" id="UP000006591"/>
    </source>
</evidence>
<dbReference type="InterPro" id="IPR050339">
    <property type="entry name" value="CC_SR_Kinase"/>
</dbReference>
<keyword evidence="7" id="KW-0652">Protein synthesis inhibitor</keyword>
<keyword evidence="5" id="KW-0418">Kinase</keyword>
<evidence type="ECO:0000256" key="12">
    <source>
        <dbReference type="SAM" id="MobiDB-lite"/>
    </source>
</evidence>
<dbReference type="PROSITE" id="PS00107">
    <property type="entry name" value="PROTEIN_KINASE_ATP"/>
    <property type="match status" value="1"/>
</dbReference>
<dbReference type="PROSITE" id="PS00108">
    <property type="entry name" value="PROTEIN_KINASE_ST"/>
    <property type="match status" value="1"/>
</dbReference>
<dbReference type="HOGENOM" id="CLU_502884_0_0_1"/>
<dbReference type="GO" id="GO:0005634">
    <property type="term" value="C:nucleus"/>
    <property type="evidence" value="ECO:0007669"/>
    <property type="project" value="TreeGrafter"/>
</dbReference>
<evidence type="ECO:0000256" key="10">
    <source>
        <dbReference type="ARBA" id="ARBA00048977"/>
    </source>
</evidence>
<evidence type="ECO:0000256" key="6">
    <source>
        <dbReference type="ARBA" id="ARBA00022840"/>
    </source>
</evidence>
<dbReference type="EC" id="2.7.11.1" evidence="1"/>
<reference evidence="14" key="1">
    <citation type="submission" date="2015-04" db="UniProtKB">
        <authorList>
            <consortium name="EnsemblPlants"/>
        </authorList>
    </citation>
    <scope>IDENTIFICATION</scope>
    <source>
        <strain evidence="14">SL10</strain>
    </source>
</reference>
<feature type="binding site" evidence="11">
    <location>
        <position position="303"/>
    </location>
    <ligand>
        <name>ATP</name>
        <dbReference type="ChEBI" id="CHEBI:30616"/>
    </ligand>
</feature>
<accession>A0A0E0GQB1</accession>
<dbReference type="InterPro" id="IPR008271">
    <property type="entry name" value="Ser/Thr_kinase_AS"/>
</dbReference>
<protein>
    <recommendedName>
        <fullName evidence="1">non-specific serine/threonine protein kinase</fullName>
        <ecNumber evidence="1">2.7.11.1</ecNumber>
    </recommendedName>
</protein>
<dbReference type="Gene3D" id="3.30.200.20">
    <property type="entry name" value="Phosphorylase Kinase, domain 1"/>
    <property type="match status" value="1"/>
</dbReference>
<dbReference type="Proteomes" id="UP000006591">
    <property type="component" value="Chromosome 3"/>
</dbReference>
<dbReference type="InterPro" id="IPR000719">
    <property type="entry name" value="Prot_kinase_dom"/>
</dbReference>
<keyword evidence="6 11" id="KW-0067">ATP-binding</keyword>
<comment type="catalytic activity">
    <reaction evidence="9">
        <text>L-threonyl-[protein] + ATP = O-phospho-L-threonyl-[protein] + ADP + H(+)</text>
        <dbReference type="Rhea" id="RHEA:46608"/>
        <dbReference type="Rhea" id="RHEA-COMP:11060"/>
        <dbReference type="Rhea" id="RHEA-COMP:11605"/>
        <dbReference type="ChEBI" id="CHEBI:15378"/>
        <dbReference type="ChEBI" id="CHEBI:30013"/>
        <dbReference type="ChEBI" id="CHEBI:30616"/>
        <dbReference type="ChEBI" id="CHEBI:61977"/>
        <dbReference type="ChEBI" id="CHEBI:456216"/>
        <dbReference type="EC" id="2.7.11.1"/>
    </reaction>
    <physiologicalReaction direction="left-to-right" evidence="9">
        <dbReference type="Rhea" id="RHEA:46609"/>
    </physiologicalReaction>
</comment>
<comment type="similarity">
    <text evidence="8">Belongs to the protein kinase superfamily. Ser/Thr protein kinase family. GCN2 subfamily.</text>
</comment>
<name>A0A0E0GQB1_ORYNI</name>
<dbReference type="PROSITE" id="PS50011">
    <property type="entry name" value="PROTEIN_KINASE_DOM"/>
    <property type="match status" value="1"/>
</dbReference>
<organism evidence="14">
    <name type="scientific">Oryza nivara</name>
    <name type="common">Indian wild rice</name>
    <name type="synonym">Oryza sativa f. spontanea</name>
    <dbReference type="NCBI Taxonomy" id="4536"/>
    <lineage>
        <taxon>Eukaryota</taxon>
        <taxon>Viridiplantae</taxon>
        <taxon>Streptophyta</taxon>
        <taxon>Embryophyta</taxon>
        <taxon>Tracheophyta</taxon>
        <taxon>Spermatophyta</taxon>
        <taxon>Magnoliopsida</taxon>
        <taxon>Liliopsida</taxon>
        <taxon>Poales</taxon>
        <taxon>Poaceae</taxon>
        <taxon>BOP clade</taxon>
        <taxon>Oryzoideae</taxon>
        <taxon>Oryzeae</taxon>
        <taxon>Oryzinae</taxon>
        <taxon>Oryza</taxon>
    </lineage>
</organism>
<evidence type="ECO:0000256" key="4">
    <source>
        <dbReference type="ARBA" id="ARBA00022741"/>
    </source>
</evidence>
<keyword evidence="4 11" id="KW-0547">Nucleotide-binding</keyword>
<evidence type="ECO:0000256" key="8">
    <source>
        <dbReference type="ARBA" id="ARBA00037982"/>
    </source>
</evidence>
<evidence type="ECO:0000259" key="13">
    <source>
        <dbReference type="PROSITE" id="PS50011"/>
    </source>
</evidence>
<sequence>MPTATGGEAPASAQECTSVGLGARLVRLDGNAITTVADLQLSGPIPSPPPQDIDTATIIYGEDIRPGTYLVIHAGVDILDIARLTFLEELPVAARKGYPTEAEEEKEAKAVALAGRKGTPTETGEEEKGVVATPHQEKNMEKLEEKNKEAERLGMEEREEEEGNERLWEEKPWHNQLWGETVREEKNWHNQLWGQGSWKATKSYSLQWLRYDNKEALFGFINKEQNRNIKDAEILLSTMTFNHWKTGLMCKLEFEGHLPNLCDSMGMGLNPSMDNFKINKLLGKGRYGEVYECTYSNGQYAVKTIDVTNYFDHTEPREVSIMSCLQDANIVTFYQAWCENKKEENKFHGFGVHEPKYIYIHMEACARTLYDFLCGNNEGTIQDRWSLFERIVKGVRCIHATGIIHRDLKPWNIFLGPCGAVRIGDLGHGCWSKSYCDGRRGSPDCGTMLYSAPELRNGLLVTDKVDVYSLGVIYLEIFMPAAVSVNNRVDALIDLMERRYKPEWTAWSIDMEFLKDLTALNPCDRPSVGTILEYIAEHASDC</sequence>
<dbReference type="SUPFAM" id="SSF56112">
    <property type="entry name" value="Protein kinase-like (PK-like)"/>
    <property type="match status" value="1"/>
</dbReference>
<reference evidence="14" key="2">
    <citation type="submission" date="2018-04" db="EMBL/GenBank/DDBJ databases">
        <title>OnivRS2 (Oryza nivara Reference Sequence Version 2).</title>
        <authorList>
            <person name="Zhang J."/>
            <person name="Kudrna D."/>
            <person name="Lee S."/>
            <person name="Talag J."/>
            <person name="Rajasekar S."/>
            <person name="Welchert J."/>
            <person name="Hsing Y.-I."/>
            <person name="Wing R.A."/>
        </authorList>
    </citation>
    <scope>NUCLEOTIDE SEQUENCE [LARGE SCALE GENOMIC DNA]</scope>
    <source>
        <strain evidence="14">SL10</strain>
    </source>
</reference>
<evidence type="ECO:0000256" key="9">
    <source>
        <dbReference type="ARBA" id="ARBA00048659"/>
    </source>
</evidence>
<dbReference type="GO" id="GO:0005524">
    <property type="term" value="F:ATP binding"/>
    <property type="evidence" value="ECO:0007669"/>
    <property type="project" value="UniProtKB-UniRule"/>
</dbReference>
<feature type="domain" description="Protein kinase" evidence="13">
    <location>
        <begin position="276"/>
        <end position="541"/>
    </location>
</feature>
<evidence type="ECO:0000256" key="5">
    <source>
        <dbReference type="ARBA" id="ARBA00022777"/>
    </source>
</evidence>
<dbReference type="Gene3D" id="1.10.510.10">
    <property type="entry name" value="Transferase(Phosphotransferase) domain 1"/>
    <property type="match status" value="1"/>
</dbReference>
<feature type="region of interest" description="Disordered" evidence="12">
    <location>
        <begin position="114"/>
        <end position="166"/>
    </location>
</feature>
<evidence type="ECO:0000256" key="3">
    <source>
        <dbReference type="ARBA" id="ARBA00022679"/>
    </source>
</evidence>
<dbReference type="InterPro" id="IPR011009">
    <property type="entry name" value="Kinase-like_dom_sf"/>
</dbReference>
<dbReference type="EnsemblPlants" id="ONIVA03G26480.1">
    <property type="protein sequence ID" value="ONIVA03G26480.1"/>
    <property type="gene ID" value="ONIVA03G26480"/>
</dbReference>
<keyword evidence="2" id="KW-0723">Serine/threonine-protein kinase</keyword>
<evidence type="ECO:0000256" key="7">
    <source>
        <dbReference type="ARBA" id="ARBA00023193"/>
    </source>
</evidence>
<evidence type="ECO:0000313" key="14">
    <source>
        <dbReference type="EnsemblPlants" id="ONIVA03G26480.1"/>
    </source>
</evidence>
<proteinExistence type="inferred from homology"/>
<dbReference type="PANTHER" id="PTHR11042">
    <property type="entry name" value="EUKARYOTIC TRANSLATION INITIATION FACTOR 2-ALPHA KINASE EIF2-ALPHA KINASE -RELATED"/>
    <property type="match status" value="1"/>
</dbReference>
<dbReference type="GO" id="GO:0004694">
    <property type="term" value="F:eukaryotic translation initiation factor 2alpha kinase activity"/>
    <property type="evidence" value="ECO:0007669"/>
    <property type="project" value="TreeGrafter"/>
</dbReference>
<dbReference type="InterPro" id="IPR017441">
    <property type="entry name" value="Protein_kinase_ATP_BS"/>
</dbReference>
<evidence type="ECO:0000256" key="1">
    <source>
        <dbReference type="ARBA" id="ARBA00012513"/>
    </source>
</evidence>
<evidence type="ECO:0000256" key="11">
    <source>
        <dbReference type="PROSITE-ProRule" id="PRU10141"/>
    </source>
</evidence>
<dbReference type="PANTHER" id="PTHR11042:SF160">
    <property type="entry name" value="EUKARYOTIC TRANSLATION INITIATION FACTOR 2-ALPHA KINASE 1"/>
    <property type="match status" value="1"/>
</dbReference>
<dbReference type="SMART" id="SM00220">
    <property type="entry name" value="S_TKc"/>
    <property type="match status" value="1"/>
</dbReference>
<feature type="compositionally biased region" description="Basic and acidic residues" evidence="12">
    <location>
        <begin position="135"/>
        <end position="156"/>
    </location>
</feature>
<dbReference type="Pfam" id="PF00069">
    <property type="entry name" value="Pkinase"/>
    <property type="match status" value="1"/>
</dbReference>
<keyword evidence="3" id="KW-0808">Transferase</keyword>
<dbReference type="Gramene" id="ONIVA03G26480.1">
    <property type="protein sequence ID" value="ONIVA03G26480.1"/>
    <property type="gene ID" value="ONIVA03G26480"/>
</dbReference>
<dbReference type="GO" id="GO:0017148">
    <property type="term" value="P:negative regulation of translation"/>
    <property type="evidence" value="ECO:0007669"/>
    <property type="project" value="UniProtKB-KW"/>
</dbReference>
<dbReference type="GO" id="GO:0005737">
    <property type="term" value="C:cytoplasm"/>
    <property type="evidence" value="ECO:0007669"/>
    <property type="project" value="TreeGrafter"/>
</dbReference>